<evidence type="ECO:0000256" key="5">
    <source>
        <dbReference type="ARBA" id="ARBA00022833"/>
    </source>
</evidence>
<keyword evidence="7" id="KW-1133">Transmembrane helix</keyword>
<keyword evidence="9" id="KW-1185">Reference proteome</keyword>
<dbReference type="PANTHER" id="PTHR39188">
    <property type="entry name" value="MEMBRANE-ASSOCIATED ZINC METALLOPROTEASE M50B"/>
    <property type="match status" value="1"/>
</dbReference>
<evidence type="ECO:0000256" key="2">
    <source>
        <dbReference type="ARBA" id="ARBA00007931"/>
    </source>
</evidence>
<evidence type="ECO:0000313" key="9">
    <source>
        <dbReference type="Proteomes" id="UP000318995"/>
    </source>
</evidence>
<evidence type="ECO:0000313" key="8">
    <source>
        <dbReference type="EMBL" id="TWT48364.1"/>
    </source>
</evidence>
<evidence type="ECO:0000256" key="4">
    <source>
        <dbReference type="ARBA" id="ARBA00022801"/>
    </source>
</evidence>
<evidence type="ECO:0000256" key="1">
    <source>
        <dbReference type="ARBA" id="ARBA00001947"/>
    </source>
</evidence>
<dbReference type="PANTHER" id="PTHR39188:SF3">
    <property type="entry name" value="STAGE IV SPORULATION PROTEIN FB"/>
    <property type="match status" value="1"/>
</dbReference>
<feature type="transmembrane region" description="Helical" evidence="7">
    <location>
        <begin position="172"/>
        <end position="193"/>
    </location>
</feature>
<reference evidence="8 9" key="1">
    <citation type="submission" date="2019-02" db="EMBL/GenBank/DDBJ databases">
        <title>Deep-cultivation of Planctomycetes and their phenomic and genomic characterization uncovers novel biology.</title>
        <authorList>
            <person name="Wiegand S."/>
            <person name="Jogler M."/>
            <person name="Boedeker C."/>
            <person name="Pinto D."/>
            <person name="Vollmers J."/>
            <person name="Rivas-Marin E."/>
            <person name="Kohn T."/>
            <person name="Peeters S.H."/>
            <person name="Heuer A."/>
            <person name="Rast P."/>
            <person name="Oberbeckmann S."/>
            <person name="Bunk B."/>
            <person name="Jeske O."/>
            <person name="Meyerdierks A."/>
            <person name="Storesund J.E."/>
            <person name="Kallscheuer N."/>
            <person name="Luecker S."/>
            <person name="Lage O.M."/>
            <person name="Pohl T."/>
            <person name="Merkel B.J."/>
            <person name="Hornburger P."/>
            <person name="Mueller R.-W."/>
            <person name="Bruemmer F."/>
            <person name="Labrenz M."/>
            <person name="Spormann A.M."/>
            <person name="Op Den Camp H."/>
            <person name="Overmann J."/>
            <person name="Amann R."/>
            <person name="Jetten M.S.M."/>
            <person name="Mascher T."/>
            <person name="Medema M.H."/>
            <person name="Devos D.P."/>
            <person name="Kaster A.-K."/>
            <person name="Ovreas L."/>
            <person name="Rohde M."/>
            <person name="Galperin M.Y."/>
            <person name="Jogler C."/>
        </authorList>
    </citation>
    <scope>NUCLEOTIDE SEQUENCE [LARGE SCALE GENOMIC DNA]</scope>
    <source>
        <strain evidence="8 9">Pla111</strain>
    </source>
</reference>
<protein>
    <submittedName>
        <fullName evidence="8">Peptidase family M50</fullName>
    </submittedName>
</protein>
<keyword evidence="4" id="KW-0378">Hydrolase</keyword>
<dbReference type="GO" id="GO:0008237">
    <property type="term" value="F:metallopeptidase activity"/>
    <property type="evidence" value="ECO:0007669"/>
    <property type="project" value="UniProtKB-KW"/>
</dbReference>
<evidence type="ECO:0000256" key="3">
    <source>
        <dbReference type="ARBA" id="ARBA00022670"/>
    </source>
</evidence>
<proteinExistence type="inferred from homology"/>
<comment type="cofactor">
    <cofactor evidence="1">
        <name>Zn(2+)</name>
        <dbReference type="ChEBI" id="CHEBI:29105"/>
    </cofactor>
</comment>
<keyword evidence="7" id="KW-0472">Membrane</keyword>
<accession>A0A5C5WCH0</accession>
<keyword evidence="7" id="KW-0812">Transmembrane</keyword>
<organism evidence="8 9">
    <name type="scientific">Botrimarina hoheduenensis</name>
    <dbReference type="NCBI Taxonomy" id="2528000"/>
    <lineage>
        <taxon>Bacteria</taxon>
        <taxon>Pseudomonadati</taxon>
        <taxon>Planctomycetota</taxon>
        <taxon>Planctomycetia</taxon>
        <taxon>Pirellulales</taxon>
        <taxon>Lacipirellulaceae</taxon>
        <taxon>Botrimarina</taxon>
    </lineage>
</organism>
<sequence length="226" mass="24137">MLFTEARPTPYDLRFSLLGVPVRIHPAFWIVSLFLGGDRSPQLAVAWIAAVLLSILVHEFGHALLQRAFGGQPKVVLYGFGGVSIGEGVRTSPLKNILIALAGPLAGLALAGLVYAGVNLGGAPRSELPYVLVSDLLWINVVWSLLNLAPIWPLDGGHVARELLVLLLPPAHGILASILLSIACAIGVGVWLAQTTGSTWNAMLFALLAYQNFEMLQSYRASRGGR</sequence>
<evidence type="ECO:0000256" key="6">
    <source>
        <dbReference type="ARBA" id="ARBA00023049"/>
    </source>
</evidence>
<evidence type="ECO:0000256" key="7">
    <source>
        <dbReference type="SAM" id="Phobius"/>
    </source>
</evidence>
<gene>
    <name evidence="8" type="ORF">Pla111_01270</name>
</gene>
<keyword evidence="5" id="KW-0862">Zinc</keyword>
<dbReference type="Proteomes" id="UP000318995">
    <property type="component" value="Unassembled WGS sequence"/>
</dbReference>
<dbReference type="GO" id="GO:0006508">
    <property type="term" value="P:proteolysis"/>
    <property type="evidence" value="ECO:0007669"/>
    <property type="project" value="UniProtKB-KW"/>
</dbReference>
<comment type="caution">
    <text evidence="8">The sequence shown here is derived from an EMBL/GenBank/DDBJ whole genome shotgun (WGS) entry which is preliminary data.</text>
</comment>
<dbReference type="RefSeq" id="WP_146570382.1">
    <property type="nucleotide sequence ID" value="NZ_SJPH01000001.1"/>
</dbReference>
<dbReference type="OrthoDB" id="166377at2"/>
<name>A0A5C5WCH0_9BACT</name>
<feature type="transmembrane region" description="Helical" evidence="7">
    <location>
        <begin position="43"/>
        <end position="65"/>
    </location>
</feature>
<comment type="similarity">
    <text evidence="2">Belongs to the peptidase M50B family.</text>
</comment>
<keyword evidence="6" id="KW-0482">Metalloprotease</keyword>
<feature type="transmembrane region" description="Helical" evidence="7">
    <location>
        <begin position="97"/>
        <end position="118"/>
    </location>
</feature>
<dbReference type="EMBL" id="SJPH01000001">
    <property type="protein sequence ID" value="TWT48364.1"/>
    <property type="molecule type" value="Genomic_DNA"/>
</dbReference>
<dbReference type="AlphaFoldDB" id="A0A5C5WCH0"/>
<keyword evidence="3" id="KW-0645">Protease</keyword>
<feature type="transmembrane region" description="Helical" evidence="7">
    <location>
        <begin position="15"/>
        <end position="36"/>
    </location>
</feature>
<feature type="transmembrane region" description="Helical" evidence="7">
    <location>
        <begin position="130"/>
        <end position="152"/>
    </location>
</feature>